<dbReference type="InterPro" id="IPR001254">
    <property type="entry name" value="Trypsin_dom"/>
</dbReference>
<evidence type="ECO:0000313" key="3">
    <source>
        <dbReference type="EMBL" id="ORC55098.1"/>
    </source>
</evidence>
<dbReference type="STRING" id="1958950.BZK31_25070"/>
<reference evidence="4" key="1">
    <citation type="submission" date="2017-02" db="EMBL/GenBank/DDBJ databases">
        <title>Pseudomonas floridae sp. nov., a novel pathogenic bacterial species isolated from tomato.</title>
        <authorList>
            <person name="Timilsina S."/>
            <person name="Vallad G.E."/>
            <person name="Jones J.B."/>
        </authorList>
    </citation>
    <scope>NUCLEOTIDE SEQUENCE [LARGE SCALE GENOMIC DNA]</scope>
    <source>
        <strain evidence="4">GEV388</strain>
    </source>
</reference>
<proteinExistence type="predicted"/>
<feature type="chain" id="PRO_5013343862" evidence="1">
    <location>
        <begin position="25"/>
        <end position="494"/>
    </location>
</feature>
<dbReference type="EMBL" id="MUIO01000117">
    <property type="protein sequence ID" value="ORC55098.1"/>
    <property type="molecule type" value="Genomic_DNA"/>
</dbReference>
<evidence type="ECO:0000313" key="4">
    <source>
        <dbReference type="Proteomes" id="UP000192815"/>
    </source>
</evidence>
<organism evidence="3 4">
    <name type="scientific">Pseudomonas floridensis</name>
    <dbReference type="NCBI Taxonomy" id="1958950"/>
    <lineage>
        <taxon>Bacteria</taxon>
        <taxon>Pseudomonadati</taxon>
        <taxon>Pseudomonadota</taxon>
        <taxon>Gammaproteobacteria</taxon>
        <taxon>Pseudomonadales</taxon>
        <taxon>Pseudomonadaceae</taxon>
        <taxon>Pseudomonas</taxon>
    </lineage>
</organism>
<dbReference type="AlphaFoldDB" id="A0A1X0MZF9"/>
<feature type="domain" description="Peptidase S1" evidence="2">
    <location>
        <begin position="78"/>
        <end position="243"/>
    </location>
</feature>
<dbReference type="SUPFAM" id="SSF50494">
    <property type="entry name" value="Trypsin-like serine proteases"/>
    <property type="match status" value="1"/>
</dbReference>
<evidence type="ECO:0000259" key="2">
    <source>
        <dbReference type="Pfam" id="PF00089"/>
    </source>
</evidence>
<dbReference type="Proteomes" id="UP000192815">
    <property type="component" value="Unassembled WGS sequence"/>
</dbReference>
<evidence type="ECO:0000256" key="1">
    <source>
        <dbReference type="SAM" id="SignalP"/>
    </source>
</evidence>
<dbReference type="GO" id="GO:0006508">
    <property type="term" value="P:proteolysis"/>
    <property type="evidence" value="ECO:0007669"/>
    <property type="project" value="InterPro"/>
</dbReference>
<dbReference type="GO" id="GO:0004252">
    <property type="term" value="F:serine-type endopeptidase activity"/>
    <property type="evidence" value="ECO:0007669"/>
    <property type="project" value="InterPro"/>
</dbReference>
<dbReference type="RefSeq" id="WP_083185947.1">
    <property type="nucleotide sequence ID" value="NZ_CBCRZR010000029.1"/>
</dbReference>
<dbReference type="InterPro" id="IPR009003">
    <property type="entry name" value="Peptidase_S1_PA"/>
</dbReference>
<dbReference type="Gene3D" id="2.40.10.10">
    <property type="entry name" value="Trypsin-like serine proteases"/>
    <property type="match status" value="1"/>
</dbReference>
<gene>
    <name evidence="3" type="ORF">BZK31_25070</name>
</gene>
<dbReference type="OrthoDB" id="6968353at2"/>
<name>A0A1X0MZF9_9PSED</name>
<keyword evidence="1" id="KW-0732">Signal</keyword>
<accession>A0A1X0MZF9</accession>
<feature type="signal peptide" evidence="1">
    <location>
        <begin position="1"/>
        <end position="24"/>
    </location>
</feature>
<dbReference type="Pfam" id="PF00089">
    <property type="entry name" value="Trypsin"/>
    <property type="match status" value="1"/>
</dbReference>
<comment type="caution">
    <text evidence="3">The sequence shown here is derived from an EMBL/GenBank/DDBJ whole genome shotgun (WGS) entry which is preliminary data.</text>
</comment>
<protein>
    <submittedName>
        <fullName evidence="3">Trypsin</fullName>
    </submittedName>
</protein>
<keyword evidence="4" id="KW-1185">Reference proteome</keyword>
<sequence length="494" mass="53909">MNLPTLAGVCCLATLLPFYTFATAAEQPALTPSQVLLNADGSNDHWNGIGRIKSKTGSQCTATLLDTRSPESPPDAPAYVLTSGHCIDKQVGTIITDRAVEGSMTFNFFTDSTPRSHQLKRINWSSMQGVDLAIVELQPSLESLIAKGIRPIRIASEVPEPGREILWVGAPLHKDTGHLRMAACVHQTSGEILEQPWVWRNTVANQCRDVDTGASGSPMLIRDSAELYAVLNFTNQSSAPSTPANQRDELAPGFPSLPADSNFGNPVTLLNRCFVKGILSTAPEQCSLFPTFSVDFETLGKQPAQYARVRLDTQGNVVYPGWELRFLIDTPFYRYKKVTSAQQCENPVDYSPAIAAQDAAINDPVDTRIGINWLCIVGVTSEDERPAIGLMRNALTLAMELQPAGPTPAPVVKVQKTRFGTYTVSWSHEPALIDYYTVKTGPPQSTDCNDPEGFKGRFSNLVVRPQSLPLKICTYAHDVNDQPSVLREDVIPAP</sequence>
<dbReference type="InterPro" id="IPR043504">
    <property type="entry name" value="Peptidase_S1_PA_chymotrypsin"/>
</dbReference>